<name>A0A2S2PFK9_SCHGA</name>
<dbReference type="PROSITE" id="PS50865">
    <property type="entry name" value="ZF_MYND_2"/>
    <property type="match status" value="1"/>
</dbReference>
<accession>A0A2S2PFK9</accession>
<evidence type="ECO:0000256" key="3">
    <source>
        <dbReference type="ARBA" id="ARBA00022737"/>
    </source>
</evidence>
<dbReference type="SUPFAM" id="SSF144232">
    <property type="entry name" value="HIT/MYND zinc finger-like"/>
    <property type="match status" value="1"/>
</dbReference>
<dbReference type="PROSITE" id="PS50297">
    <property type="entry name" value="ANK_REP_REGION"/>
    <property type="match status" value="2"/>
</dbReference>
<keyword evidence="7" id="KW-0969">Cilium</keyword>
<evidence type="ECO:0000256" key="10">
    <source>
        <dbReference type="PROSITE-ProRule" id="PRU00134"/>
    </source>
</evidence>
<dbReference type="PROSITE" id="PS50088">
    <property type="entry name" value="ANK_REPEAT"/>
    <property type="match status" value="2"/>
</dbReference>
<dbReference type="GO" id="GO:0005929">
    <property type="term" value="C:cilium"/>
    <property type="evidence" value="ECO:0007669"/>
    <property type="project" value="UniProtKB-SubCell"/>
</dbReference>
<dbReference type="AlphaFoldDB" id="A0A2S2PFK9"/>
<evidence type="ECO:0000256" key="4">
    <source>
        <dbReference type="ARBA" id="ARBA00022771"/>
    </source>
</evidence>
<protein>
    <submittedName>
        <fullName evidence="13">Ankyrin repeat and MYND domain-containing protein 2</fullName>
    </submittedName>
</protein>
<evidence type="ECO:0000256" key="5">
    <source>
        <dbReference type="ARBA" id="ARBA00022833"/>
    </source>
</evidence>
<keyword evidence="8" id="KW-0966">Cell projection</keyword>
<dbReference type="InterPro" id="IPR036770">
    <property type="entry name" value="Ankyrin_rpt-contain_sf"/>
</dbReference>
<dbReference type="GO" id="GO:0008270">
    <property type="term" value="F:zinc ion binding"/>
    <property type="evidence" value="ECO:0007669"/>
    <property type="project" value="UniProtKB-KW"/>
</dbReference>
<evidence type="ECO:0000256" key="8">
    <source>
        <dbReference type="ARBA" id="ARBA00023273"/>
    </source>
</evidence>
<dbReference type="InterPro" id="IPR002893">
    <property type="entry name" value="Znf_MYND"/>
</dbReference>
<evidence type="ECO:0000256" key="7">
    <source>
        <dbReference type="ARBA" id="ARBA00023069"/>
    </source>
</evidence>
<dbReference type="InterPro" id="IPR002110">
    <property type="entry name" value="Ankyrin_rpt"/>
</dbReference>
<evidence type="ECO:0000256" key="6">
    <source>
        <dbReference type="ARBA" id="ARBA00023043"/>
    </source>
</evidence>
<feature type="repeat" description="ANK" evidence="9">
    <location>
        <begin position="43"/>
        <end position="75"/>
    </location>
</feature>
<evidence type="ECO:0000256" key="9">
    <source>
        <dbReference type="PROSITE-ProRule" id="PRU00023"/>
    </source>
</evidence>
<feature type="compositionally biased region" description="Polar residues" evidence="11">
    <location>
        <begin position="360"/>
        <end position="370"/>
    </location>
</feature>
<evidence type="ECO:0000256" key="1">
    <source>
        <dbReference type="ARBA" id="ARBA00004138"/>
    </source>
</evidence>
<dbReference type="PROSITE" id="PS01360">
    <property type="entry name" value="ZF_MYND_1"/>
    <property type="match status" value="1"/>
</dbReference>
<evidence type="ECO:0000259" key="12">
    <source>
        <dbReference type="PROSITE" id="PS50865"/>
    </source>
</evidence>
<feature type="repeat" description="ANK" evidence="9">
    <location>
        <begin position="77"/>
        <end position="109"/>
    </location>
</feature>
<dbReference type="PANTHER" id="PTHR24150:SF8">
    <property type="entry name" value="ANKYRIN REPEAT AND MYND DOMAIN-CONTAINING PROTEIN 2"/>
    <property type="match status" value="1"/>
</dbReference>
<gene>
    <name evidence="13" type="primary">ANKMY2_1</name>
    <name evidence="13" type="ORF">g.118711</name>
</gene>
<keyword evidence="2" id="KW-0479">Metal-binding</keyword>
<sequence length="384" mass="43058">MFYSEDGDGMTQDVFKAIFVNDFDGLQKIYAKHDLSTDILDEHGMTPLQHAAYKGNEQIVRWLLNRGADVNSGKHKYQYTALHFAALSGNPVVCSLLLAAGAKSDLTNTVGRTASQMGAFVGNHNCVAVISNYVPEEEVTCYTLPDSNENEPKLPSELAQPVHKFIMMTNIHPVKVALEIPPVFLVDDNASKIYKVLNLMCEREINKQLETNEVMAFKFHYLASILIEIAKHNDIKSEKQSDPKELFIKKILKSEIYSEQFLKDCIRMFPFRDCTIFRQMVASLTRGKDGMTALNVILVMIGNRRGMGIDSFGEERVCGTCAENNATKKCAKCKAVQYCNRECQRIHWFVHKKECNREASNNGTSQTPIDSSHVAESLSGLGIN</sequence>
<keyword evidence="5" id="KW-0862">Zinc</keyword>
<reference evidence="13" key="1">
    <citation type="submission" date="2018-04" db="EMBL/GenBank/DDBJ databases">
        <title>Transcriptome of Schizaphis graminum biotype I.</title>
        <authorList>
            <person name="Scully E.D."/>
            <person name="Geib S.M."/>
            <person name="Palmer N.A."/>
            <person name="Koch K."/>
            <person name="Bradshaw J."/>
            <person name="Heng-Moss T."/>
            <person name="Sarath G."/>
        </authorList>
    </citation>
    <scope>NUCLEOTIDE SEQUENCE</scope>
</reference>
<evidence type="ECO:0000256" key="11">
    <source>
        <dbReference type="SAM" id="MobiDB-lite"/>
    </source>
</evidence>
<dbReference type="Pfam" id="PF12796">
    <property type="entry name" value="Ank_2"/>
    <property type="match status" value="1"/>
</dbReference>
<keyword evidence="4 10" id="KW-0863">Zinc-finger</keyword>
<evidence type="ECO:0000256" key="2">
    <source>
        <dbReference type="ARBA" id="ARBA00022723"/>
    </source>
</evidence>
<dbReference type="SMART" id="SM00248">
    <property type="entry name" value="ANK"/>
    <property type="match status" value="2"/>
</dbReference>
<organism evidence="13">
    <name type="scientific">Schizaphis graminum</name>
    <name type="common">Green bug aphid</name>
    <dbReference type="NCBI Taxonomy" id="13262"/>
    <lineage>
        <taxon>Eukaryota</taxon>
        <taxon>Metazoa</taxon>
        <taxon>Ecdysozoa</taxon>
        <taxon>Arthropoda</taxon>
        <taxon>Hexapoda</taxon>
        <taxon>Insecta</taxon>
        <taxon>Pterygota</taxon>
        <taxon>Neoptera</taxon>
        <taxon>Paraneoptera</taxon>
        <taxon>Hemiptera</taxon>
        <taxon>Sternorrhyncha</taxon>
        <taxon>Aphidomorpha</taxon>
        <taxon>Aphidoidea</taxon>
        <taxon>Aphididae</taxon>
        <taxon>Aphidini</taxon>
        <taxon>Schizaphis</taxon>
    </lineage>
</organism>
<dbReference type="InterPro" id="IPR052452">
    <property type="entry name" value="Ankyrin-MYND_dom_contain_2"/>
</dbReference>
<dbReference type="EMBL" id="GGMR01015379">
    <property type="protein sequence ID" value="MBY27998.1"/>
    <property type="molecule type" value="Transcribed_RNA"/>
</dbReference>
<feature type="region of interest" description="Disordered" evidence="11">
    <location>
        <begin position="360"/>
        <end position="384"/>
    </location>
</feature>
<proteinExistence type="predicted"/>
<keyword evidence="3" id="KW-0677">Repeat</keyword>
<dbReference type="Pfam" id="PF01753">
    <property type="entry name" value="zf-MYND"/>
    <property type="match status" value="1"/>
</dbReference>
<feature type="domain" description="MYND-type" evidence="12">
    <location>
        <begin position="318"/>
        <end position="355"/>
    </location>
</feature>
<dbReference type="Gene3D" id="6.10.140.2220">
    <property type="match status" value="1"/>
</dbReference>
<dbReference type="SUPFAM" id="SSF48403">
    <property type="entry name" value="Ankyrin repeat"/>
    <property type="match status" value="1"/>
</dbReference>
<dbReference type="Gene3D" id="1.25.40.20">
    <property type="entry name" value="Ankyrin repeat-containing domain"/>
    <property type="match status" value="1"/>
</dbReference>
<dbReference type="PANTHER" id="PTHR24150">
    <property type="entry name" value="ANKYRIN REPEAT AND MYND DOMAIN-CONTAINING PROTEIN 2"/>
    <property type="match status" value="1"/>
</dbReference>
<comment type="subcellular location">
    <subcellularLocation>
        <location evidence="1">Cell projection</location>
        <location evidence="1">Cilium</location>
    </subcellularLocation>
</comment>
<keyword evidence="6 9" id="KW-0040">ANK repeat</keyword>
<evidence type="ECO:0000313" key="13">
    <source>
        <dbReference type="EMBL" id="MBY27998.1"/>
    </source>
</evidence>